<dbReference type="GeneID" id="60404342"/>
<evidence type="ECO:0000313" key="4">
    <source>
        <dbReference type="Proteomes" id="UP000030744"/>
    </source>
</evidence>
<dbReference type="InterPro" id="IPR036291">
    <property type="entry name" value="NAD(P)-bd_dom_sf"/>
</dbReference>
<feature type="domain" description="Gfo/Idh/MocA-like oxidoreductase N-terminal" evidence="2">
    <location>
        <begin position="12"/>
        <end position="127"/>
    </location>
</feature>
<evidence type="ECO:0000256" key="1">
    <source>
        <dbReference type="SAM" id="MobiDB-lite"/>
    </source>
</evidence>
<dbReference type="Gene3D" id="3.40.50.720">
    <property type="entry name" value="NAD(P)-binding Rossmann-like Domain"/>
    <property type="match status" value="1"/>
</dbReference>
<name>U6KLQ1_9EIME</name>
<keyword evidence="4" id="KW-1185">Reference proteome</keyword>
<dbReference type="OrthoDB" id="64915at2759"/>
<reference evidence="3" key="1">
    <citation type="submission" date="2013-10" db="EMBL/GenBank/DDBJ databases">
        <title>Genomic analysis of the causative agents of coccidiosis in chickens.</title>
        <authorList>
            <person name="Reid A.J."/>
            <person name="Blake D."/>
            <person name="Billington K."/>
            <person name="Browne H."/>
            <person name="Dunn M."/>
            <person name="Hung S."/>
            <person name="Kawahara F."/>
            <person name="Miranda-Saavedra D."/>
            <person name="Mourier T."/>
            <person name="Nagra H."/>
            <person name="Otto T.D."/>
            <person name="Rawlings N."/>
            <person name="Sanchez A."/>
            <person name="Sanders M."/>
            <person name="Subramaniam C."/>
            <person name="Tay Y."/>
            <person name="Dear P."/>
            <person name="Doerig C."/>
            <person name="Gruber A."/>
            <person name="Parkinson J."/>
            <person name="Shirley M."/>
            <person name="Wan K.L."/>
            <person name="Berriman M."/>
            <person name="Tomley F."/>
            <person name="Pain A."/>
        </authorList>
    </citation>
    <scope>NUCLEOTIDE SEQUENCE [LARGE SCALE GENOMIC DNA]</scope>
    <source>
        <strain evidence="3">Houghton</strain>
    </source>
</reference>
<organism evidence="3 4">
    <name type="scientific">Eimeria mitis</name>
    <dbReference type="NCBI Taxonomy" id="44415"/>
    <lineage>
        <taxon>Eukaryota</taxon>
        <taxon>Sar</taxon>
        <taxon>Alveolata</taxon>
        <taxon>Apicomplexa</taxon>
        <taxon>Conoidasida</taxon>
        <taxon>Coccidia</taxon>
        <taxon>Eucoccidiorida</taxon>
        <taxon>Eimeriorina</taxon>
        <taxon>Eimeriidae</taxon>
        <taxon>Eimeria</taxon>
    </lineage>
</organism>
<dbReference type="PANTHER" id="PTHR43708:SF4">
    <property type="entry name" value="OXIDOREDUCTASE YCEM-RELATED"/>
    <property type="match status" value="1"/>
</dbReference>
<dbReference type="InterPro" id="IPR000683">
    <property type="entry name" value="Gfo/Idh/MocA-like_OxRdtase_N"/>
</dbReference>
<dbReference type="GO" id="GO:0000166">
    <property type="term" value="F:nucleotide binding"/>
    <property type="evidence" value="ECO:0007669"/>
    <property type="project" value="InterPro"/>
</dbReference>
<evidence type="ECO:0000313" key="3">
    <source>
        <dbReference type="EMBL" id="CDJ36358.1"/>
    </source>
</evidence>
<dbReference type="VEuPathDB" id="ToxoDB:EMH_0080590"/>
<dbReference type="Proteomes" id="UP000030744">
    <property type="component" value="Unassembled WGS sequence"/>
</dbReference>
<dbReference type="InterPro" id="IPR051317">
    <property type="entry name" value="Gfo/Idh/MocA_oxidoreduct"/>
</dbReference>
<accession>U6KLQ1</accession>
<sequence length="421" mass="45909">MLRTLNMCKNPVRIAVIGFGYWTQYEALPLLRRDTRLKIVAAFAFTQEEAAALIQKGELTEAEMYSGSQGLTSLLERTDIQAVVVDVHMQLMMSLLPRIFAMGKHVLTRSPMQLSLANASALLDVYRPYSNSLVWHAVENNRQEEAFEQAAAKVAGLGRVTTLCFKCGTDTALKHKFSTAPYDIKHHLALDLLRCIAAVRQLTGLQLSSVSAAAKGDYAPCATGSFSPSDEGDSFKQEKLKNTRLRREYARLTGWLTLINPGGQTSTLGSFVISHCVGDNSLTYQINCVKGSVRLTKASSCWQVEVTGDKASGTTNFAVQGIGHQNCHDAFAEELYEKLYCKKQKEEEVTEEKGPTLVDISISGALEDSAVMEGIIASIQNEGAPARFRCLAPPSAESVSKTEKKAASLRSLSSQQSAARA</sequence>
<gene>
    <name evidence="3" type="ORF">EMH_0080590</name>
</gene>
<feature type="region of interest" description="Disordered" evidence="1">
    <location>
        <begin position="397"/>
        <end position="421"/>
    </location>
</feature>
<proteinExistence type="predicted"/>
<feature type="compositionally biased region" description="Low complexity" evidence="1">
    <location>
        <begin position="408"/>
        <end position="421"/>
    </location>
</feature>
<protein>
    <recommendedName>
        <fullName evidence="2">Gfo/Idh/MocA-like oxidoreductase N-terminal domain-containing protein</fullName>
    </recommendedName>
</protein>
<dbReference type="PANTHER" id="PTHR43708">
    <property type="entry name" value="CONSERVED EXPRESSED OXIDOREDUCTASE (EUROFUNG)"/>
    <property type="match status" value="1"/>
</dbReference>
<reference evidence="3" key="2">
    <citation type="submission" date="2013-10" db="EMBL/GenBank/DDBJ databases">
        <authorList>
            <person name="Aslett M."/>
        </authorList>
    </citation>
    <scope>NUCLEOTIDE SEQUENCE [LARGE SCALE GENOMIC DNA]</scope>
    <source>
        <strain evidence="3">Houghton</strain>
    </source>
</reference>
<evidence type="ECO:0000259" key="2">
    <source>
        <dbReference type="Pfam" id="PF01408"/>
    </source>
</evidence>
<dbReference type="SUPFAM" id="SSF51735">
    <property type="entry name" value="NAD(P)-binding Rossmann-fold domains"/>
    <property type="match status" value="1"/>
</dbReference>
<dbReference type="RefSeq" id="XP_037878647.1">
    <property type="nucleotide sequence ID" value="XM_038022793.1"/>
</dbReference>
<dbReference type="AlphaFoldDB" id="U6KLQ1"/>
<dbReference type="Pfam" id="PF01408">
    <property type="entry name" value="GFO_IDH_MocA"/>
    <property type="match status" value="1"/>
</dbReference>
<dbReference type="EMBL" id="HG735833">
    <property type="protein sequence ID" value="CDJ36358.1"/>
    <property type="molecule type" value="Genomic_DNA"/>
</dbReference>